<evidence type="ECO:0000313" key="2">
    <source>
        <dbReference type="EMBL" id="ATG46873.1"/>
    </source>
</evidence>
<dbReference type="KEGG" id="ceh:CEW89_04420"/>
<dbReference type="STRING" id="1758178.GCA_001550095_02724"/>
<proteinExistence type="predicted"/>
<dbReference type="AlphaFoldDB" id="A0A291G8J8"/>
<keyword evidence="3" id="KW-1185">Reference proteome</keyword>
<dbReference type="PANTHER" id="PTHR43881:SF1">
    <property type="entry name" value="GAMMA-GLUTAMYLTRANSPEPTIDASE (AFU_ORTHOLOGUE AFUA_4G13580)"/>
    <property type="match status" value="1"/>
</dbReference>
<organism evidence="2 3">
    <name type="scientific">Celeribacter ethanolicus</name>
    <dbReference type="NCBI Taxonomy" id="1758178"/>
    <lineage>
        <taxon>Bacteria</taxon>
        <taxon>Pseudomonadati</taxon>
        <taxon>Pseudomonadota</taxon>
        <taxon>Alphaproteobacteria</taxon>
        <taxon>Rhodobacterales</taxon>
        <taxon>Roseobacteraceae</taxon>
        <taxon>Celeribacter</taxon>
    </lineage>
</organism>
<gene>
    <name evidence="2" type="ORF">CEW89_04420</name>
</gene>
<dbReference type="PANTHER" id="PTHR43881">
    <property type="entry name" value="GAMMA-GLUTAMYLTRANSPEPTIDASE (AFU_ORTHOLOGUE AFUA_4G13580)"/>
    <property type="match status" value="1"/>
</dbReference>
<dbReference type="InterPro" id="IPR029055">
    <property type="entry name" value="Ntn_hydrolases_N"/>
</dbReference>
<dbReference type="InterPro" id="IPR043137">
    <property type="entry name" value="GGT_ssub_C"/>
</dbReference>
<keyword evidence="2" id="KW-0808">Transferase</keyword>
<dbReference type="InterPro" id="IPR052896">
    <property type="entry name" value="GGT-like_enzyme"/>
</dbReference>
<dbReference type="Proteomes" id="UP000217935">
    <property type="component" value="Chromosome"/>
</dbReference>
<dbReference type="Pfam" id="PF01019">
    <property type="entry name" value="G_glu_transpept"/>
    <property type="match status" value="1"/>
</dbReference>
<dbReference type="SUPFAM" id="SSF56235">
    <property type="entry name" value="N-terminal nucleophile aminohydrolases (Ntn hydrolases)"/>
    <property type="match status" value="1"/>
</dbReference>
<dbReference type="EMBL" id="CP022196">
    <property type="protein sequence ID" value="ATG46873.1"/>
    <property type="molecule type" value="Genomic_DNA"/>
</dbReference>
<name>A0A291G8J8_9RHOB</name>
<reference evidence="2 3" key="1">
    <citation type="submission" date="2017-06" db="EMBL/GenBank/DDBJ databases">
        <title>Celeribacter sp. TSPH2 complete genome sequence.</title>
        <authorList>
            <person name="Woo J.-H."/>
            <person name="Kim H.-S."/>
        </authorList>
    </citation>
    <scope>NUCLEOTIDE SEQUENCE [LARGE SCALE GENOMIC DNA]</scope>
    <source>
        <strain evidence="2 3">TSPH2</strain>
    </source>
</reference>
<sequence>MASQNKDRTPVTSQTPPPAPSSKPISSSTSLRARQEAVATGHPLAAQTAMDILARGGTAVDAAIAADAILGVVEPMATGLGGDSLAMLLPPGEAPLTYNGTGKSPRALTPDHVADLPGRKIPERHPYSVTVPGLARGWADLHARFGRLPFADLLAPAAKLAREGFEVAPICAREWQIFAKVIQNDPASNAIYQGGAIPQAGERFRNPALADLLDAIAMEGPDAFYKGKAAEAIERAAKARGALLTAEDLAAHEGFFDRPVRRMFKGIEILECPPNTHGIGVLKALERLDAMNLPMDDPTSMVEVVKATREGMKYARETVADPSGNTVCTAIVDREGFAVTLMSSIFKRFGSGIGVPELGICLQNRGHGFSAPGHINGVAGDKRPYHTVIPAAALKDGRFHAVFGVVGGLMQPQGHIQMMVRLAAWGQDVQEAMNAPRWRLESDTQIALETGSDPAFAEALKAAGFEDATGAGELGGRSDFGGSQCVMRTDDGGLIAGSDPRKDGTKLGR</sequence>
<dbReference type="OrthoDB" id="9781342at2"/>
<evidence type="ECO:0000313" key="3">
    <source>
        <dbReference type="Proteomes" id="UP000217935"/>
    </source>
</evidence>
<evidence type="ECO:0000256" key="1">
    <source>
        <dbReference type="SAM" id="MobiDB-lite"/>
    </source>
</evidence>
<protein>
    <submittedName>
        <fullName evidence="2">Gamma-glutamyltransferase</fullName>
    </submittedName>
</protein>
<feature type="region of interest" description="Disordered" evidence="1">
    <location>
        <begin position="1"/>
        <end position="33"/>
    </location>
</feature>
<dbReference type="GO" id="GO:0016740">
    <property type="term" value="F:transferase activity"/>
    <property type="evidence" value="ECO:0007669"/>
    <property type="project" value="UniProtKB-KW"/>
</dbReference>
<dbReference type="PRINTS" id="PR01210">
    <property type="entry name" value="GGTRANSPTASE"/>
</dbReference>
<dbReference type="RefSeq" id="WP_096805039.1">
    <property type="nucleotide sequence ID" value="NZ_CP022196.1"/>
</dbReference>
<accession>A0A291G8J8</accession>
<dbReference type="Gene3D" id="3.60.20.40">
    <property type="match status" value="1"/>
</dbReference>